<keyword evidence="2" id="KW-1185">Reference proteome</keyword>
<proteinExistence type="predicted"/>
<accession>A0A162RN54</accession>
<name>A0A162RN54_9CRUS</name>
<dbReference type="EMBL" id="LRGB01000139">
    <property type="protein sequence ID" value="KZS20654.1"/>
    <property type="molecule type" value="Genomic_DNA"/>
</dbReference>
<reference evidence="1 2" key="1">
    <citation type="submission" date="2016-03" db="EMBL/GenBank/DDBJ databases">
        <title>EvidentialGene: Evidence-directed Construction of Genes on Genomes.</title>
        <authorList>
            <person name="Gilbert D.G."/>
            <person name="Choi J.-H."/>
            <person name="Mockaitis K."/>
            <person name="Colbourne J."/>
            <person name="Pfrender M."/>
        </authorList>
    </citation>
    <scope>NUCLEOTIDE SEQUENCE [LARGE SCALE GENOMIC DNA]</scope>
    <source>
        <strain evidence="1 2">Xinb3</strain>
        <tissue evidence="1">Complete organism</tissue>
    </source>
</reference>
<sequence>MTNSDFEEHAALVEDEEGGNCLMTFDVLTLTFYEGNFRDVYFEVFFKLQFFCLTYHSMTTTRNHTNVIIYCEYLAKVAITFFPGLAQKPNGKHFWRLQAEPQLAVPGYQLPAAKRVRNTLIPDLEETEKKSDGKTREKF</sequence>
<gene>
    <name evidence="1" type="ORF">APZ42_012587</name>
</gene>
<comment type="caution">
    <text evidence="1">The sequence shown here is derived from an EMBL/GenBank/DDBJ whole genome shotgun (WGS) entry which is preliminary data.</text>
</comment>
<dbReference type="AlphaFoldDB" id="A0A162RN54"/>
<evidence type="ECO:0000313" key="2">
    <source>
        <dbReference type="Proteomes" id="UP000076858"/>
    </source>
</evidence>
<protein>
    <submittedName>
        <fullName evidence="1">Uncharacterized protein</fullName>
    </submittedName>
</protein>
<organism evidence="1 2">
    <name type="scientific">Daphnia magna</name>
    <dbReference type="NCBI Taxonomy" id="35525"/>
    <lineage>
        <taxon>Eukaryota</taxon>
        <taxon>Metazoa</taxon>
        <taxon>Ecdysozoa</taxon>
        <taxon>Arthropoda</taxon>
        <taxon>Crustacea</taxon>
        <taxon>Branchiopoda</taxon>
        <taxon>Diplostraca</taxon>
        <taxon>Cladocera</taxon>
        <taxon>Anomopoda</taxon>
        <taxon>Daphniidae</taxon>
        <taxon>Daphnia</taxon>
    </lineage>
</organism>
<dbReference type="Proteomes" id="UP000076858">
    <property type="component" value="Unassembled WGS sequence"/>
</dbReference>
<evidence type="ECO:0000313" key="1">
    <source>
        <dbReference type="EMBL" id="KZS20654.1"/>
    </source>
</evidence>